<evidence type="ECO:0000256" key="6">
    <source>
        <dbReference type="SAM" id="Phobius"/>
    </source>
</evidence>
<feature type="transmembrane region" description="Helical" evidence="6">
    <location>
        <begin position="451"/>
        <end position="472"/>
    </location>
</feature>
<sequence>MSSDKPHTRKNTEINGDLATAELEELRGHTSNLVRSRSTFHVVFMAFVLAAIPYGLATSMYYPLINGGPATIIWGWLTTSTIIICVAVSLAEITSVYPTAGGVYYQTFMLLSPPYRKLGSWICGAAYAAGNVLITLAVNFGSSGFLISCINVFESEPGVGVFQATTYQHFLVFVAITVLFCVLAIARNGRNSAGYIFGHFEPKSGWPSGWAFCVGLLQAAYATSSTGMVISMCEEVKRPRTQVPKAIVGTVLLNTLAGLLFLVPIVAVLPDLPSLLATSSDQPVPAILKSSIRNDGGTFALLTPLIILALLCGIACTTASSRCVWAFARDGALPGSKYWMTVNGSLGGVPLNAMMLSMAVQLALGLIYFGSETAFNAFSSSGVIFLTVSYAVPIAISLASGRKHVNARLEGGGGFNLGWFGVVCNVVALCWSALAVPLFCMSSYLPATLATVNYSCVVFVGFIAVASLWYCVWGYKDFQGPTATATPSLPPQPYP</sequence>
<evidence type="ECO:0000256" key="2">
    <source>
        <dbReference type="ARBA" id="ARBA00022448"/>
    </source>
</evidence>
<evidence type="ECO:0000256" key="3">
    <source>
        <dbReference type="ARBA" id="ARBA00022692"/>
    </source>
</evidence>
<organism evidence="7 8">
    <name type="scientific">Aspergillus sydowii CBS 593.65</name>
    <dbReference type="NCBI Taxonomy" id="1036612"/>
    <lineage>
        <taxon>Eukaryota</taxon>
        <taxon>Fungi</taxon>
        <taxon>Dikarya</taxon>
        <taxon>Ascomycota</taxon>
        <taxon>Pezizomycotina</taxon>
        <taxon>Eurotiomycetes</taxon>
        <taxon>Eurotiomycetidae</taxon>
        <taxon>Eurotiales</taxon>
        <taxon>Aspergillaceae</taxon>
        <taxon>Aspergillus</taxon>
        <taxon>Aspergillus subgen. Nidulantes</taxon>
    </lineage>
</organism>
<evidence type="ECO:0000256" key="1">
    <source>
        <dbReference type="ARBA" id="ARBA00004141"/>
    </source>
</evidence>
<keyword evidence="3 6" id="KW-0812">Transmembrane</keyword>
<dbReference type="GeneID" id="63764742"/>
<comment type="subcellular location">
    <subcellularLocation>
        <location evidence="1">Membrane</location>
        <topology evidence="1">Multi-pass membrane protein</topology>
    </subcellularLocation>
</comment>
<feature type="transmembrane region" description="Helical" evidence="6">
    <location>
        <begin position="118"/>
        <end position="147"/>
    </location>
</feature>
<dbReference type="EMBL" id="KV878582">
    <property type="protein sequence ID" value="OJJ63693.1"/>
    <property type="molecule type" value="Genomic_DNA"/>
</dbReference>
<evidence type="ECO:0000256" key="5">
    <source>
        <dbReference type="ARBA" id="ARBA00023136"/>
    </source>
</evidence>
<protein>
    <recommendedName>
        <fullName evidence="9">Amino acid permease/ SLC12A domain-containing protein</fullName>
    </recommendedName>
</protein>
<dbReference type="GO" id="GO:0006865">
    <property type="term" value="P:amino acid transport"/>
    <property type="evidence" value="ECO:0007669"/>
    <property type="project" value="InterPro"/>
</dbReference>
<proteinExistence type="predicted"/>
<reference evidence="8" key="1">
    <citation type="journal article" date="2017" name="Genome Biol.">
        <title>Comparative genomics reveals high biological diversity and specific adaptations in the industrially and medically important fungal genus Aspergillus.</title>
        <authorList>
            <person name="de Vries R.P."/>
            <person name="Riley R."/>
            <person name="Wiebenga A."/>
            <person name="Aguilar-Osorio G."/>
            <person name="Amillis S."/>
            <person name="Uchima C.A."/>
            <person name="Anderluh G."/>
            <person name="Asadollahi M."/>
            <person name="Askin M."/>
            <person name="Barry K."/>
            <person name="Battaglia E."/>
            <person name="Bayram O."/>
            <person name="Benocci T."/>
            <person name="Braus-Stromeyer S.A."/>
            <person name="Caldana C."/>
            <person name="Canovas D."/>
            <person name="Cerqueira G.C."/>
            <person name="Chen F."/>
            <person name="Chen W."/>
            <person name="Choi C."/>
            <person name="Clum A."/>
            <person name="Dos Santos R.A."/>
            <person name="Damasio A.R."/>
            <person name="Diallinas G."/>
            <person name="Emri T."/>
            <person name="Fekete E."/>
            <person name="Flipphi M."/>
            <person name="Freyberg S."/>
            <person name="Gallo A."/>
            <person name="Gournas C."/>
            <person name="Habgood R."/>
            <person name="Hainaut M."/>
            <person name="Harispe M.L."/>
            <person name="Henrissat B."/>
            <person name="Hilden K.S."/>
            <person name="Hope R."/>
            <person name="Hossain A."/>
            <person name="Karabika E."/>
            <person name="Karaffa L."/>
            <person name="Karanyi Z."/>
            <person name="Krasevec N."/>
            <person name="Kuo A."/>
            <person name="Kusch H."/>
            <person name="LaButti K."/>
            <person name="Lagendijk E.L."/>
            <person name="Lapidus A."/>
            <person name="Levasseur A."/>
            <person name="Lindquist E."/>
            <person name="Lipzen A."/>
            <person name="Logrieco A.F."/>
            <person name="MacCabe A."/>
            <person name="Maekelae M.R."/>
            <person name="Malavazi I."/>
            <person name="Melin P."/>
            <person name="Meyer V."/>
            <person name="Mielnichuk N."/>
            <person name="Miskei M."/>
            <person name="Molnar A.P."/>
            <person name="Mule G."/>
            <person name="Ngan C.Y."/>
            <person name="Orejas M."/>
            <person name="Orosz E."/>
            <person name="Ouedraogo J.P."/>
            <person name="Overkamp K.M."/>
            <person name="Park H.-S."/>
            <person name="Perrone G."/>
            <person name="Piumi F."/>
            <person name="Punt P.J."/>
            <person name="Ram A.F."/>
            <person name="Ramon A."/>
            <person name="Rauscher S."/>
            <person name="Record E."/>
            <person name="Riano-Pachon D.M."/>
            <person name="Robert V."/>
            <person name="Roehrig J."/>
            <person name="Ruller R."/>
            <person name="Salamov A."/>
            <person name="Salih N.S."/>
            <person name="Samson R.A."/>
            <person name="Sandor E."/>
            <person name="Sanguinetti M."/>
            <person name="Schuetze T."/>
            <person name="Sepcic K."/>
            <person name="Shelest E."/>
            <person name="Sherlock G."/>
            <person name="Sophianopoulou V."/>
            <person name="Squina F.M."/>
            <person name="Sun H."/>
            <person name="Susca A."/>
            <person name="Todd R.B."/>
            <person name="Tsang A."/>
            <person name="Unkles S.E."/>
            <person name="van de Wiele N."/>
            <person name="van Rossen-Uffink D."/>
            <person name="Oliveira J.V."/>
            <person name="Vesth T.C."/>
            <person name="Visser J."/>
            <person name="Yu J.-H."/>
            <person name="Zhou M."/>
            <person name="Andersen M.R."/>
            <person name="Archer D.B."/>
            <person name="Baker S.E."/>
            <person name="Benoit I."/>
            <person name="Brakhage A.A."/>
            <person name="Braus G.H."/>
            <person name="Fischer R."/>
            <person name="Frisvad J.C."/>
            <person name="Goldman G.H."/>
            <person name="Houbraken J."/>
            <person name="Oakley B."/>
            <person name="Pocsi I."/>
            <person name="Scazzocchio C."/>
            <person name="Seiboth B."/>
            <person name="vanKuyk P.A."/>
            <person name="Wortman J."/>
            <person name="Dyer P.S."/>
            <person name="Grigoriev I.V."/>
        </authorList>
    </citation>
    <scope>NUCLEOTIDE SEQUENCE [LARGE SCALE GENOMIC DNA]</scope>
    <source>
        <strain evidence="8">CBS 593.65</strain>
    </source>
</reference>
<feature type="transmembrane region" description="Helical" evidence="6">
    <location>
        <begin position="42"/>
        <end position="62"/>
    </location>
</feature>
<dbReference type="PIRSF" id="PIRSF006060">
    <property type="entry name" value="AA_transporter"/>
    <property type="match status" value="1"/>
</dbReference>
<evidence type="ECO:0000256" key="4">
    <source>
        <dbReference type="ARBA" id="ARBA00022989"/>
    </source>
</evidence>
<feature type="transmembrane region" description="Helical" evidence="6">
    <location>
        <begin position="305"/>
        <end position="328"/>
    </location>
</feature>
<feature type="transmembrane region" description="Helical" evidence="6">
    <location>
        <begin position="74"/>
        <end position="97"/>
    </location>
</feature>
<dbReference type="Pfam" id="PF13520">
    <property type="entry name" value="AA_permease_2"/>
    <property type="match status" value="1"/>
</dbReference>
<dbReference type="RefSeq" id="XP_040707499.1">
    <property type="nucleotide sequence ID" value="XM_040848669.1"/>
</dbReference>
<dbReference type="OrthoDB" id="3900342at2759"/>
<dbReference type="Proteomes" id="UP000184356">
    <property type="component" value="Unassembled WGS sequence"/>
</dbReference>
<feature type="transmembrane region" description="Helical" evidence="6">
    <location>
        <begin position="417"/>
        <end position="439"/>
    </location>
</feature>
<feature type="transmembrane region" description="Helical" evidence="6">
    <location>
        <begin position="349"/>
        <end position="369"/>
    </location>
</feature>
<dbReference type="InterPro" id="IPR002293">
    <property type="entry name" value="AA/rel_permease1"/>
</dbReference>
<keyword evidence="8" id="KW-1185">Reference proteome</keyword>
<keyword evidence="4 6" id="KW-1133">Transmembrane helix</keyword>
<dbReference type="AlphaFoldDB" id="A0A1L9TWM3"/>
<name>A0A1L9TWM3_9EURO</name>
<evidence type="ECO:0008006" key="9">
    <source>
        <dbReference type="Google" id="ProtNLM"/>
    </source>
</evidence>
<gene>
    <name evidence="7" type="ORF">ASPSYDRAFT_53340</name>
</gene>
<dbReference type="InterPro" id="IPR004840">
    <property type="entry name" value="Amino_acid_permease_CS"/>
</dbReference>
<keyword evidence="5 6" id="KW-0472">Membrane</keyword>
<dbReference type="PROSITE" id="PS00218">
    <property type="entry name" value="AMINO_ACID_PERMEASE_1"/>
    <property type="match status" value="1"/>
</dbReference>
<feature type="transmembrane region" description="Helical" evidence="6">
    <location>
        <begin position="246"/>
        <end position="269"/>
    </location>
</feature>
<dbReference type="GO" id="GO:0016020">
    <property type="term" value="C:membrane"/>
    <property type="evidence" value="ECO:0007669"/>
    <property type="project" value="UniProtKB-SubCell"/>
</dbReference>
<dbReference type="STRING" id="1036612.A0A1L9TWM3"/>
<feature type="transmembrane region" description="Helical" evidence="6">
    <location>
        <begin position="167"/>
        <end position="186"/>
    </location>
</feature>
<evidence type="ECO:0000313" key="7">
    <source>
        <dbReference type="EMBL" id="OJJ63693.1"/>
    </source>
</evidence>
<keyword evidence="2" id="KW-0813">Transport</keyword>
<feature type="transmembrane region" description="Helical" evidence="6">
    <location>
        <begin position="375"/>
        <end position="396"/>
    </location>
</feature>
<dbReference type="VEuPathDB" id="FungiDB:ASPSYDRAFT_53340"/>
<dbReference type="PANTHER" id="PTHR45649:SF23">
    <property type="entry name" value="TRANSPORTER, PUTATIVE (EUROFUNG)-RELATED"/>
    <property type="match status" value="1"/>
</dbReference>
<evidence type="ECO:0000313" key="8">
    <source>
        <dbReference type="Proteomes" id="UP000184356"/>
    </source>
</evidence>
<accession>A0A1L9TWM3</accession>
<dbReference type="PANTHER" id="PTHR45649">
    <property type="entry name" value="AMINO-ACID PERMEASE BAT1"/>
    <property type="match status" value="1"/>
</dbReference>
<dbReference type="Gene3D" id="1.20.1740.10">
    <property type="entry name" value="Amino acid/polyamine transporter I"/>
    <property type="match status" value="1"/>
</dbReference>
<dbReference type="GO" id="GO:0022857">
    <property type="term" value="F:transmembrane transporter activity"/>
    <property type="evidence" value="ECO:0007669"/>
    <property type="project" value="InterPro"/>
</dbReference>